<dbReference type="EMBL" id="JARIHO010000058">
    <property type="protein sequence ID" value="KAJ7318318.1"/>
    <property type="molecule type" value="Genomic_DNA"/>
</dbReference>
<feature type="binding site" evidence="12">
    <location>
        <position position="322"/>
    </location>
    <ligand>
        <name>Zn(2+)</name>
        <dbReference type="ChEBI" id="CHEBI:29105"/>
        <note>catalytic</note>
    </ligand>
</feature>
<comment type="caution">
    <text evidence="15">The sequence shown here is derived from an EMBL/GenBank/DDBJ whole genome shotgun (WGS) entry which is preliminary data.</text>
</comment>
<dbReference type="SUPFAM" id="SSF55486">
    <property type="entry name" value="Metalloproteases ('zincins'), catalytic domain"/>
    <property type="match status" value="1"/>
</dbReference>
<keyword evidence="7 14" id="KW-0378">Hydrolase</keyword>
<gene>
    <name evidence="15" type="ORF">DFH08DRAFT_714798</name>
</gene>
<dbReference type="AlphaFoldDB" id="A0AAD6ZDM2"/>
<accession>A0AAD6ZDM2</accession>
<comment type="similarity">
    <text evidence="2 14">Belongs to the peptidase M35 family.</text>
</comment>
<dbReference type="EC" id="3.4.24.39" evidence="14"/>
<evidence type="ECO:0000256" key="9">
    <source>
        <dbReference type="ARBA" id="ARBA00023049"/>
    </source>
</evidence>
<keyword evidence="9 14" id="KW-0482">Metalloprotease</keyword>
<evidence type="ECO:0000256" key="8">
    <source>
        <dbReference type="ARBA" id="ARBA00022833"/>
    </source>
</evidence>
<feature type="binding site" evidence="12">
    <location>
        <position position="326"/>
    </location>
    <ligand>
        <name>Zn(2+)</name>
        <dbReference type="ChEBI" id="CHEBI:29105"/>
        <note>catalytic</note>
    </ligand>
</feature>
<feature type="signal peptide" evidence="14">
    <location>
        <begin position="1"/>
        <end position="19"/>
    </location>
</feature>
<keyword evidence="16" id="KW-1185">Reference proteome</keyword>
<evidence type="ECO:0000256" key="5">
    <source>
        <dbReference type="ARBA" id="ARBA00022723"/>
    </source>
</evidence>
<feature type="binding site" evidence="12">
    <location>
        <position position="333"/>
    </location>
    <ligand>
        <name>Zn(2+)</name>
        <dbReference type="ChEBI" id="CHEBI:29105"/>
        <note>catalytic</note>
    </ligand>
</feature>
<dbReference type="InterPro" id="IPR001384">
    <property type="entry name" value="Peptidase_M35"/>
</dbReference>
<keyword evidence="10" id="KW-0865">Zymogen</keyword>
<feature type="active site" evidence="11">
    <location>
        <position position="323"/>
    </location>
</feature>
<keyword evidence="6 14" id="KW-0732">Signal</keyword>
<feature type="chain" id="PRO_5041768964" description="Neutral protease 2" evidence="14">
    <location>
        <begin position="20"/>
        <end position="379"/>
    </location>
</feature>
<dbReference type="Gene3D" id="3.40.390.10">
    <property type="entry name" value="Collagenase (Catalytic Domain)"/>
    <property type="match status" value="1"/>
</dbReference>
<reference evidence="15" key="1">
    <citation type="submission" date="2023-03" db="EMBL/GenBank/DDBJ databases">
        <title>Massive genome expansion in bonnet fungi (Mycena s.s.) driven by repeated elements and novel gene families across ecological guilds.</title>
        <authorList>
            <consortium name="Lawrence Berkeley National Laboratory"/>
            <person name="Harder C.B."/>
            <person name="Miyauchi S."/>
            <person name="Viragh M."/>
            <person name="Kuo A."/>
            <person name="Thoen E."/>
            <person name="Andreopoulos B."/>
            <person name="Lu D."/>
            <person name="Skrede I."/>
            <person name="Drula E."/>
            <person name="Henrissat B."/>
            <person name="Morin E."/>
            <person name="Kohler A."/>
            <person name="Barry K."/>
            <person name="LaButti K."/>
            <person name="Morin E."/>
            <person name="Salamov A."/>
            <person name="Lipzen A."/>
            <person name="Mereny Z."/>
            <person name="Hegedus B."/>
            <person name="Baldrian P."/>
            <person name="Stursova M."/>
            <person name="Weitz H."/>
            <person name="Taylor A."/>
            <person name="Grigoriev I.V."/>
            <person name="Nagy L.G."/>
            <person name="Martin F."/>
            <person name="Kauserud H."/>
        </authorList>
    </citation>
    <scope>NUCLEOTIDE SEQUENCE</scope>
    <source>
        <strain evidence="15">CBHHK002</strain>
    </source>
</reference>
<feature type="disulfide bond" evidence="13">
    <location>
        <begin position="192"/>
        <end position="267"/>
    </location>
</feature>
<dbReference type="PRINTS" id="PR00768">
    <property type="entry name" value="DEUTEROLYSIN"/>
</dbReference>
<comment type="catalytic activity">
    <reaction evidence="1 14">
        <text>Preferential cleavage of bonds with hydrophobic residues in P1'. Also 3-Asn-|-Gln-4 and 8-Gly-|-Ser-9 bonds in insulin B chain.</text>
        <dbReference type="EC" id="3.4.24.39"/>
    </reaction>
</comment>
<evidence type="ECO:0000313" key="15">
    <source>
        <dbReference type="EMBL" id="KAJ7318318.1"/>
    </source>
</evidence>
<evidence type="ECO:0000256" key="6">
    <source>
        <dbReference type="ARBA" id="ARBA00022729"/>
    </source>
</evidence>
<protein>
    <recommendedName>
        <fullName evidence="14">Neutral protease 2</fullName>
        <ecNumber evidence="14">3.4.24.39</ecNumber>
    </recommendedName>
    <alternativeName>
        <fullName evidence="14">Deuterolysin</fullName>
    </alternativeName>
</protein>
<keyword evidence="4 14" id="KW-0165">Cleavage on pair of basic residues</keyword>
<name>A0AAD6ZDM2_9AGAR</name>
<evidence type="ECO:0000256" key="11">
    <source>
        <dbReference type="PIRSR" id="PIRSR601384-1"/>
    </source>
</evidence>
<keyword evidence="3 14" id="KW-0645">Protease</keyword>
<evidence type="ECO:0000256" key="13">
    <source>
        <dbReference type="PIRSR" id="PIRSR601384-3"/>
    </source>
</evidence>
<dbReference type="GO" id="GO:0006508">
    <property type="term" value="P:proteolysis"/>
    <property type="evidence" value="ECO:0007669"/>
    <property type="project" value="UniProtKB-KW"/>
</dbReference>
<dbReference type="InterPro" id="IPR050414">
    <property type="entry name" value="Fungal_M35_metalloproteases"/>
</dbReference>
<organism evidence="15 16">
    <name type="scientific">Mycena albidolilacea</name>
    <dbReference type="NCBI Taxonomy" id="1033008"/>
    <lineage>
        <taxon>Eukaryota</taxon>
        <taxon>Fungi</taxon>
        <taxon>Dikarya</taxon>
        <taxon>Basidiomycota</taxon>
        <taxon>Agaricomycotina</taxon>
        <taxon>Agaricomycetes</taxon>
        <taxon>Agaricomycetidae</taxon>
        <taxon>Agaricales</taxon>
        <taxon>Marasmiineae</taxon>
        <taxon>Mycenaceae</taxon>
        <taxon>Mycena</taxon>
    </lineage>
</organism>
<evidence type="ECO:0000313" key="16">
    <source>
        <dbReference type="Proteomes" id="UP001218218"/>
    </source>
</evidence>
<dbReference type="GO" id="GO:0004222">
    <property type="term" value="F:metalloendopeptidase activity"/>
    <property type="evidence" value="ECO:0007669"/>
    <property type="project" value="InterPro"/>
</dbReference>
<evidence type="ECO:0000256" key="1">
    <source>
        <dbReference type="ARBA" id="ARBA00001187"/>
    </source>
</evidence>
<dbReference type="PANTHER" id="PTHR37016">
    <property type="match status" value="1"/>
</dbReference>
<feature type="disulfide bond" evidence="13">
    <location>
        <begin position="274"/>
        <end position="292"/>
    </location>
</feature>
<evidence type="ECO:0000256" key="4">
    <source>
        <dbReference type="ARBA" id="ARBA00022685"/>
    </source>
</evidence>
<dbReference type="Pfam" id="PF02102">
    <property type="entry name" value="Peptidase_M35"/>
    <property type="match status" value="1"/>
</dbReference>
<keyword evidence="8 12" id="KW-0862">Zinc</keyword>
<dbReference type="PANTHER" id="PTHR37016:SF3">
    <property type="entry name" value="NEUTRAL PROTEASE 2-RELATED"/>
    <property type="match status" value="1"/>
</dbReference>
<evidence type="ECO:0000256" key="2">
    <source>
        <dbReference type="ARBA" id="ARBA00010279"/>
    </source>
</evidence>
<keyword evidence="5 12" id="KW-0479">Metal-binding</keyword>
<evidence type="ECO:0000256" key="3">
    <source>
        <dbReference type="ARBA" id="ARBA00022670"/>
    </source>
</evidence>
<dbReference type="CDD" id="cd11008">
    <property type="entry name" value="M35_deuterolysin_like"/>
    <property type="match status" value="1"/>
</dbReference>
<evidence type="ECO:0000256" key="12">
    <source>
        <dbReference type="PIRSR" id="PIRSR601384-2"/>
    </source>
</evidence>
<dbReference type="Gene3D" id="2.60.40.2970">
    <property type="match status" value="1"/>
</dbReference>
<dbReference type="GO" id="GO:0005576">
    <property type="term" value="C:extracellular region"/>
    <property type="evidence" value="ECO:0007669"/>
    <property type="project" value="UniProtKB-SubCell"/>
</dbReference>
<sequence>MPTSPAVFLILGLLAFVGANPLQPHGLTVSIAGPTAVTTIADLELTAHVTNTGPQTVKILKYSTILDDLPTRSFAVSKDNMDVEFLGIKACEISWLADGVDAAFVTIGAGETVAVQHKVASLYDFSGAGTGSYTFTAIKSFQVVSENAGNIQVSAIPTFLPVEASSTSHSVHISGPLVDKRTLEKRVSFQTCADPTKLAFMNAAYKDANDLAYFGLLYILTYGGVTPEYLTYLEHTGDSAHVLDNESIWTRLFHDPIETSITRTMSCTDDHGACGNGVIAYTWIATKNIYFCPLFFTEVPSTTLCQGNDFSNRDIRGGTVLHELSHAMIGTMDYGYGCAFDTTLPDNRVSLNADNYNCFSTLIYQRYYCTRTGPFLGVA</sequence>
<proteinExistence type="inferred from homology"/>
<comment type="subcellular location">
    <subcellularLocation>
        <location evidence="14">Secreted</location>
    </subcellularLocation>
</comment>
<dbReference type="Proteomes" id="UP001218218">
    <property type="component" value="Unassembled WGS sequence"/>
</dbReference>
<dbReference type="GO" id="GO:0046872">
    <property type="term" value="F:metal ion binding"/>
    <property type="evidence" value="ECO:0007669"/>
    <property type="project" value="UniProtKB-KW"/>
</dbReference>
<evidence type="ECO:0000256" key="14">
    <source>
        <dbReference type="RuleBase" id="RU361126"/>
    </source>
</evidence>
<dbReference type="InterPro" id="IPR024079">
    <property type="entry name" value="MetalloPept_cat_dom_sf"/>
</dbReference>
<evidence type="ECO:0000256" key="7">
    <source>
        <dbReference type="ARBA" id="ARBA00022801"/>
    </source>
</evidence>
<comment type="function">
    <text evidence="14">Secreted metalloproteinase that allows assimilation of proteinaceous substrates. Shows high activities on basic nuclear substrates such as histone and protamine.</text>
</comment>
<keyword evidence="14" id="KW-0964">Secreted</keyword>
<evidence type="ECO:0000256" key="10">
    <source>
        <dbReference type="ARBA" id="ARBA00023145"/>
    </source>
</evidence>
<comment type="cofactor">
    <cofactor evidence="12 14">
        <name>Zn(2+)</name>
        <dbReference type="ChEBI" id="CHEBI:29105"/>
    </cofactor>
    <text evidence="12 14">Binds 1 zinc ion per subunit.</text>
</comment>